<keyword evidence="3" id="KW-0560">Oxidoreductase</keyword>
<dbReference type="InterPro" id="IPR008274">
    <property type="entry name" value="AldOxase/xan_DH_MoCoBD1"/>
</dbReference>
<name>A0ABP7NWM4_9GAMM</name>
<dbReference type="Pfam" id="PF02738">
    <property type="entry name" value="MoCoBD_1"/>
    <property type="match status" value="1"/>
</dbReference>
<dbReference type="RefSeq" id="WP_344804427.1">
    <property type="nucleotide sequence ID" value="NZ_BAABBO010000007.1"/>
</dbReference>
<dbReference type="InterPro" id="IPR046867">
    <property type="entry name" value="AldOxase/xan_DH_MoCoBD2"/>
</dbReference>
<evidence type="ECO:0000256" key="1">
    <source>
        <dbReference type="ARBA" id="ARBA00006849"/>
    </source>
</evidence>
<dbReference type="InterPro" id="IPR016208">
    <property type="entry name" value="Ald_Oxase/xanthine_DH-like"/>
</dbReference>
<dbReference type="InterPro" id="IPR037165">
    <property type="entry name" value="AldOxase/xan_DH_Mopterin-bd_sf"/>
</dbReference>
<evidence type="ECO:0000259" key="5">
    <source>
        <dbReference type="SMART" id="SM01008"/>
    </source>
</evidence>
<dbReference type="Gene3D" id="3.90.1170.50">
    <property type="entry name" value="Aldehyde oxidase/xanthine dehydrogenase, a/b hammerhead"/>
    <property type="match status" value="1"/>
</dbReference>
<keyword evidence="2" id="KW-0500">Molybdenum</keyword>
<dbReference type="SUPFAM" id="SSF54665">
    <property type="entry name" value="CO dehydrogenase molybdoprotein N-domain-like"/>
    <property type="match status" value="1"/>
</dbReference>
<dbReference type="InterPro" id="IPR036856">
    <property type="entry name" value="Ald_Oxase/Xan_DH_a/b_sf"/>
</dbReference>
<dbReference type="Proteomes" id="UP001501337">
    <property type="component" value="Unassembled WGS sequence"/>
</dbReference>
<organism evidence="6 7">
    <name type="scientific">Allohahella marinimesophila</name>
    <dbReference type="NCBI Taxonomy" id="1054972"/>
    <lineage>
        <taxon>Bacteria</taxon>
        <taxon>Pseudomonadati</taxon>
        <taxon>Pseudomonadota</taxon>
        <taxon>Gammaproteobacteria</taxon>
        <taxon>Oceanospirillales</taxon>
        <taxon>Hahellaceae</taxon>
        <taxon>Allohahella</taxon>
    </lineage>
</organism>
<accession>A0ABP7NWM4</accession>
<dbReference type="Pfam" id="PF01315">
    <property type="entry name" value="Ald_Xan_dh_C"/>
    <property type="match status" value="1"/>
</dbReference>
<evidence type="ECO:0000313" key="7">
    <source>
        <dbReference type="Proteomes" id="UP001501337"/>
    </source>
</evidence>
<gene>
    <name evidence="6" type="ORF">GCM10022278_12590</name>
</gene>
<dbReference type="InterPro" id="IPR000674">
    <property type="entry name" value="Ald_Oxase/Xan_DH_a/b"/>
</dbReference>
<dbReference type="Pfam" id="PF20256">
    <property type="entry name" value="MoCoBD_2"/>
    <property type="match status" value="1"/>
</dbReference>
<dbReference type="PANTHER" id="PTHR11908:SF132">
    <property type="entry name" value="ALDEHYDE OXIDASE 1-RELATED"/>
    <property type="match status" value="1"/>
</dbReference>
<keyword evidence="7" id="KW-1185">Reference proteome</keyword>
<reference evidence="7" key="1">
    <citation type="journal article" date="2019" name="Int. J. Syst. Evol. Microbiol.">
        <title>The Global Catalogue of Microorganisms (GCM) 10K type strain sequencing project: providing services to taxonomists for standard genome sequencing and annotation.</title>
        <authorList>
            <consortium name="The Broad Institute Genomics Platform"/>
            <consortium name="The Broad Institute Genome Sequencing Center for Infectious Disease"/>
            <person name="Wu L."/>
            <person name="Ma J."/>
        </authorList>
    </citation>
    <scope>NUCLEOTIDE SEQUENCE [LARGE SCALE GENOMIC DNA]</scope>
    <source>
        <strain evidence="7">JCM 17555</strain>
    </source>
</reference>
<dbReference type="PANTHER" id="PTHR11908">
    <property type="entry name" value="XANTHINE DEHYDROGENASE"/>
    <property type="match status" value="1"/>
</dbReference>
<protein>
    <submittedName>
        <fullName evidence="6">Xanthine dehydrogenase family protein molybdopterin-binding subunit</fullName>
    </submittedName>
</protein>
<feature type="compositionally biased region" description="Polar residues" evidence="4">
    <location>
        <begin position="1"/>
        <end position="11"/>
    </location>
</feature>
<proteinExistence type="inferred from homology"/>
<evidence type="ECO:0000256" key="3">
    <source>
        <dbReference type="ARBA" id="ARBA00023002"/>
    </source>
</evidence>
<sequence length="811" mass="87081">MTAFGEQQTTGHLPAGAGKTRGVGARTPRKEDDRYMRGRGQYIGDISMAGMLDVAFLRSPLAHARLGTITKPQANAASIFTAADLKGVKPIRADSALPGFKSSTQPVLADEKVRYVGELVAACVARSRAEAEDLLDMIEVDYDALPAVHDMLLALEPDSALVHEYWGDNMFQHTLLSGDTGHGDIDRIREQAVYKVERELRTSRQCMAPMEGRGVVAQWDHRLEQLLVYTSTQIPHVVRTGLCESLGLTHEQIRVVAPDVGGGFGYKGLLLPEEVCCAWLAMHLKRPVRWLEDRREQLTANANCREHHYRMTAYADARGRLLGIDAEAVVDAGAYSSYPFSACLEASQVASILPGPYDFPAYRCSARSAATNKPPILPYRGVARTGVCFAMEVTLDALARAVGREPTDLRMDALVHKADMPFTNVTGKHFDSGDYRECLSRAVKAIDIEAVRRRQASGEADGRLIGVGVSIFCEQSAHGTSVYAGWGIPMVPGYEQATVKLTPDGGLEIKVGIHSHGQGLETTLAQVAEEILGIDVARVRVVHGDTGSTPYSTGTWGSRCMVMAGGAVATACRELIEHLLTIGSHLLQAQPEEVSVEAGQVRHSDGRSVSLAEVGRVWYLEPQSLPANVSACGLEVTAGYKPTRDSGTFSYAAHAVIVAVDPELGTTSILRYVVVEDGGVLVNPMIVDGQVIGGIAQGIGTALYEEMPFDGNAQPLASTLAEYLLPGATEVPEIEIDHMETPSPYTMFGQKGIGESGAIGPPAAIVNAINDALRPLGAEVTTLPANSHRVLEAIALARNAIERPAIRRAQA</sequence>
<feature type="region of interest" description="Disordered" evidence="4">
    <location>
        <begin position="1"/>
        <end position="31"/>
    </location>
</feature>
<evidence type="ECO:0000313" key="6">
    <source>
        <dbReference type="EMBL" id="GAA3955487.1"/>
    </source>
</evidence>
<comment type="caution">
    <text evidence="6">The sequence shown here is derived from an EMBL/GenBank/DDBJ whole genome shotgun (WGS) entry which is preliminary data.</text>
</comment>
<evidence type="ECO:0000256" key="2">
    <source>
        <dbReference type="ARBA" id="ARBA00022505"/>
    </source>
</evidence>
<dbReference type="Gene3D" id="3.30.365.10">
    <property type="entry name" value="Aldehyde oxidase/xanthine dehydrogenase, molybdopterin binding domain"/>
    <property type="match status" value="4"/>
</dbReference>
<comment type="similarity">
    <text evidence="1">Belongs to the xanthine dehydrogenase family.</text>
</comment>
<evidence type="ECO:0000256" key="4">
    <source>
        <dbReference type="SAM" id="MobiDB-lite"/>
    </source>
</evidence>
<dbReference type="EMBL" id="BAABBO010000007">
    <property type="protein sequence ID" value="GAA3955487.1"/>
    <property type="molecule type" value="Genomic_DNA"/>
</dbReference>
<dbReference type="SUPFAM" id="SSF56003">
    <property type="entry name" value="Molybdenum cofactor-binding domain"/>
    <property type="match status" value="1"/>
</dbReference>
<feature type="domain" description="Aldehyde oxidase/xanthine dehydrogenase a/b hammerhead" evidence="5">
    <location>
        <begin position="37"/>
        <end position="146"/>
    </location>
</feature>
<dbReference type="SMART" id="SM01008">
    <property type="entry name" value="Ald_Xan_dh_C"/>
    <property type="match status" value="1"/>
</dbReference>